<dbReference type="HOGENOM" id="CLU_1966423_0_0_4"/>
<evidence type="ECO:0000313" key="3">
    <source>
        <dbReference type="Proteomes" id="UP000002705"/>
    </source>
</evidence>
<sequence length="127" mass="13863">MNDLFILSSLGSHVLDDATANATADENTLCAFPSTSRRPAIHFGSLNKQLSNAARHARWTSRSRDCTPPVSVDTMQGDDRRLSNHGSRRGEPGGTMRNAPLIRTRVRHRAEPATTSNLMGKRHSDAG</sequence>
<organism evidence="2 3">
    <name type="scientific">Burkholderia lata (strain ATCC 17760 / DSM 23089 / LMG 22485 / NCIMB 9086 / R18194 / 383)</name>
    <dbReference type="NCBI Taxonomy" id="482957"/>
    <lineage>
        <taxon>Bacteria</taxon>
        <taxon>Pseudomonadati</taxon>
        <taxon>Pseudomonadota</taxon>
        <taxon>Betaproteobacteria</taxon>
        <taxon>Burkholderiales</taxon>
        <taxon>Burkholderiaceae</taxon>
        <taxon>Burkholderia</taxon>
        <taxon>Burkholderia cepacia complex</taxon>
    </lineage>
</organism>
<feature type="region of interest" description="Disordered" evidence="1">
    <location>
        <begin position="59"/>
        <end position="127"/>
    </location>
</feature>
<reference evidence="2" key="1">
    <citation type="submission" date="2009-01" db="EMBL/GenBank/DDBJ databases">
        <title>Complete sequence of chromosome 3 of Burkholderia sp. 383.</title>
        <authorList>
            <consortium name="US DOE Joint Genome Institute"/>
            <person name="Copeland A."/>
            <person name="Lucas S."/>
            <person name="Lapidus A."/>
            <person name="Barry K."/>
            <person name="Detter J.C."/>
            <person name="Glavina T."/>
            <person name="Hammon N."/>
            <person name="Israni S."/>
            <person name="Pitluck S."/>
            <person name="Chain P."/>
            <person name="Malfatti S."/>
            <person name="Shin M."/>
            <person name="Vergez L."/>
            <person name="Schmutz J."/>
            <person name="Larimer F."/>
            <person name="Land M."/>
            <person name="Kyrpides N."/>
            <person name="Lykidis A."/>
            <person name="Richardson P."/>
        </authorList>
    </citation>
    <scope>NUCLEOTIDE SEQUENCE</scope>
    <source>
        <strain evidence="2">383</strain>
    </source>
</reference>
<evidence type="ECO:0000313" key="2">
    <source>
        <dbReference type="EMBL" id="ABB06419.1"/>
    </source>
</evidence>
<keyword evidence="3" id="KW-1185">Reference proteome</keyword>
<evidence type="ECO:0000256" key="1">
    <source>
        <dbReference type="SAM" id="MobiDB-lite"/>
    </source>
</evidence>
<proteinExistence type="predicted"/>
<dbReference type="KEGG" id="bur:Bcep18194_C7375"/>
<dbReference type="AlphaFoldDB" id="Q39M97"/>
<dbReference type="Proteomes" id="UP000002705">
    <property type="component" value="Chromosome 3"/>
</dbReference>
<name>Q39M97_BURL3</name>
<gene>
    <name evidence="2" type="ordered locus">Bcep18194_C7375</name>
</gene>
<protein>
    <submittedName>
        <fullName evidence="2">Uncharacterized protein</fullName>
    </submittedName>
</protein>
<accession>Q39M97</accession>
<dbReference type="EMBL" id="CP000150">
    <property type="protein sequence ID" value="ABB06419.1"/>
    <property type="molecule type" value="Genomic_DNA"/>
</dbReference>